<evidence type="ECO:0000313" key="6">
    <source>
        <dbReference type="EMBL" id="ETT87426.1"/>
    </source>
</evidence>
<dbReference type="InterPro" id="IPR002657">
    <property type="entry name" value="BilAc:Na_symport/Acr3"/>
</dbReference>
<dbReference type="Proteomes" id="UP000019062">
    <property type="component" value="Unassembled WGS sequence"/>
</dbReference>
<dbReference type="PANTHER" id="PTHR10361:SF28">
    <property type="entry name" value="P3 PROTEIN-RELATED"/>
    <property type="match status" value="1"/>
</dbReference>
<name>W4F5M5_9BACL</name>
<evidence type="ECO:0000313" key="7">
    <source>
        <dbReference type="Proteomes" id="UP000019062"/>
    </source>
</evidence>
<feature type="transmembrane region" description="Helical" evidence="5">
    <location>
        <begin position="7"/>
        <end position="29"/>
    </location>
</feature>
<dbReference type="GO" id="GO:0016020">
    <property type="term" value="C:membrane"/>
    <property type="evidence" value="ECO:0007669"/>
    <property type="project" value="UniProtKB-SubCell"/>
</dbReference>
<evidence type="ECO:0000256" key="3">
    <source>
        <dbReference type="ARBA" id="ARBA00022989"/>
    </source>
</evidence>
<dbReference type="AlphaFoldDB" id="W4F5M5"/>
<evidence type="ECO:0000256" key="2">
    <source>
        <dbReference type="ARBA" id="ARBA00022692"/>
    </source>
</evidence>
<dbReference type="Gene3D" id="1.20.1530.20">
    <property type="match status" value="1"/>
</dbReference>
<keyword evidence="7" id="KW-1185">Reference proteome</keyword>
<evidence type="ECO:0000256" key="4">
    <source>
        <dbReference type="ARBA" id="ARBA00023136"/>
    </source>
</evidence>
<feature type="transmembrane region" description="Helical" evidence="5">
    <location>
        <begin position="191"/>
        <end position="211"/>
    </location>
</feature>
<dbReference type="PATRIC" id="fig|1227360.4.peg.952"/>
<evidence type="ECO:0000256" key="5">
    <source>
        <dbReference type="SAM" id="Phobius"/>
    </source>
</evidence>
<feature type="transmembrane region" description="Helical" evidence="5">
    <location>
        <begin position="163"/>
        <end position="184"/>
    </location>
</feature>
<gene>
    <name evidence="6" type="ORF">C176_04718</name>
</gene>
<comment type="subcellular location">
    <subcellularLocation>
        <location evidence="1">Membrane</location>
        <topology evidence="1">Multi-pass membrane protein</topology>
    </subcellularLocation>
</comment>
<proteinExistence type="predicted"/>
<reference evidence="6 7" key="1">
    <citation type="journal article" date="2014" name="BMC Genomics">
        <title>Genomic comparison of sporeforming bacilli isolated from milk.</title>
        <authorList>
            <person name="Moreno Switt A.I."/>
            <person name="Andrus A.D."/>
            <person name="Ranieri M.L."/>
            <person name="Orsi R.H."/>
            <person name="Ivy R."/>
            <person name="den Bakker H.C."/>
            <person name="Martin N.H."/>
            <person name="Wiedmann M."/>
            <person name="Boor K.J."/>
        </authorList>
    </citation>
    <scope>NUCLEOTIDE SEQUENCE [LARGE SCALE GENOMIC DNA]</scope>
    <source>
        <strain evidence="6 7">FSL R5-213</strain>
    </source>
</reference>
<dbReference type="Pfam" id="PF01758">
    <property type="entry name" value="SBF"/>
    <property type="match status" value="1"/>
</dbReference>
<feature type="transmembrane region" description="Helical" evidence="5">
    <location>
        <begin position="70"/>
        <end position="92"/>
    </location>
</feature>
<dbReference type="InterPro" id="IPR038770">
    <property type="entry name" value="Na+/solute_symporter_sf"/>
</dbReference>
<dbReference type="EMBL" id="ASQA01000009">
    <property type="protein sequence ID" value="ETT87426.1"/>
    <property type="molecule type" value="Genomic_DNA"/>
</dbReference>
<dbReference type="eggNOG" id="COG0385">
    <property type="taxonomic scope" value="Bacteria"/>
</dbReference>
<evidence type="ECO:0000256" key="1">
    <source>
        <dbReference type="ARBA" id="ARBA00004141"/>
    </source>
</evidence>
<keyword evidence="4 5" id="KW-0472">Membrane</keyword>
<feature type="transmembrane region" description="Helical" evidence="5">
    <location>
        <begin position="98"/>
        <end position="120"/>
    </location>
</feature>
<protein>
    <recommendedName>
        <fullName evidence="8">Sodium-dependent transporter yocS</fullName>
    </recommendedName>
</protein>
<keyword evidence="2 5" id="KW-0812">Transmembrane</keyword>
<dbReference type="InterPro" id="IPR004710">
    <property type="entry name" value="Bilac:Na_transpt"/>
</dbReference>
<organism evidence="6 7">
    <name type="scientific">Viridibacillus arenosi FSL R5-213</name>
    <dbReference type="NCBI Taxonomy" id="1227360"/>
    <lineage>
        <taxon>Bacteria</taxon>
        <taxon>Bacillati</taxon>
        <taxon>Bacillota</taxon>
        <taxon>Bacilli</taxon>
        <taxon>Bacillales</taxon>
        <taxon>Caryophanaceae</taxon>
        <taxon>Viridibacillus</taxon>
    </lineage>
</organism>
<feature type="transmembrane region" description="Helical" evidence="5">
    <location>
        <begin position="268"/>
        <end position="291"/>
    </location>
</feature>
<feature type="transmembrane region" description="Helical" evidence="5">
    <location>
        <begin position="127"/>
        <end position="151"/>
    </location>
</feature>
<comment type="caution">
    <text evidence="6">The sequence shown here is derived from an EMBL/GenBank/DDBJ whole genome shotgun (WGS) entry which is preliminary data.</text>
</comment>
<evidence type="ECO:0008006" key="8">
    <source>
        <dbReference type="Google" id="ProtNLM"/>
    </source>
</evidence>
<feature type="transmembrane region" description="Helical" evidence="5">
    <location>
        <begin position="223"/>
        <end position="247"/>
    </location>
</feature>
<dbReference type="PANTHER" id="PTHR10361">
    <property type="entry name" value="SODIUM-BILE ACID COTRANSPORTER"/>
    <property type="match status" value="1"/>
</dbReference>
<feature type="transmembrane region" description="Helical" evidence="5">
    <location>
        <begin position="35"/>
        <end position="58"/>
    </location>
</feature>
<keyword evidence="3 5" id="KW-1133">Transmembrane helix</keyword>
<dbReference type="RefSeq" id="WP_038180545.1">
    <property type="nucleotide sequence ID" value="NZ_ASQA01000009.1"/>
</dbReference>
<sequence length="321" mass="34069">MQTIEKIGKFVGDTFAIWVLIVAGLALYAPEQFTWIAPHISLLLGIVMFGMGMTLSIGDFKLILKQPKGVIVGVLSQFIVMPSLAYILAKVFNLSPEVAIGVILVGACPGGTASNVMTFLAKGNTALSVTVTSITTLLAPLLTPTIVFLLASEWLKVSASDMFISVVKIVLIPIVLGVVVKLIFKNKTDAAIGVMPFISVIAIVMIVAAVVGGSRDKILETGLLIFAVVILHNGLGLLFGFLIAKALKLNYEDQKAISIEVGMQNSGLGAALAVAHFSPLAAVPSAIFSVWHNISGPLLATYWSWKANKKTLKVLEGNKEQ</sequence>
<accession>W4F5M5</accession>